<reference evidence="4" key="1">
    <citation type="journal article" date="2019" name="Sci. Rep.">
        <title>Draft genome of Tanacetum cinerariifolium, the natural source of mosquito coil.</title>
        <authorList>
            <person name="Yamashiro T."/>
            <person name="Shiraishi A."/>
            <person name="Satake H."/>
            <person name="Nakayama K."/>
        </authorList>
    </citation>
    <scope>NUCLEOTIDE SEQUENCE</scope>
</reference>
<proteinExistence type="predicted"/>
<protein>
    <submittedName>
        <fullName evidence="4">Retrovirus-related Pol polyprotein from transposon TNT 1-94</fullName>
    </submittedName>
</protein>
<dbReference type="AlphaFoldDB" id="A0A699J8K6"/>
<name>A0A699J8K6_TANCI</name>
<comment type="caution">
    <text evidence="4">The sequence shown here is derived from an EMBL/GenBank/DDBJ whole genome shotgun (WGS) entry which is preliminary data.</text>
</comment>
<feature type="domain" description="Reverse transcriptase Ty1/copia-type" evidence="2">
    <location>
        <begin position="360"/>
        <end position="427"/>
    </location>
</feature>
<sequence>MDSSASFHATFFKEELEKFRLRSDNVRLADDKTLDIAGVGDVVLKTSFGTSWILKDVRYIPSLKKRLISIGQLDEEGCYVGFEDQQWKVTKGNLVVAHGNKRGSLYMVEVLSDGINAAIDGGGNAALWHQRLRHITEKGMRILASNGRILDLQKVYPDTMLPLSITVAGRDVTFNEDSLYGANAATNYGNLAKPNQMDQVVLKDSLENLKNKIIVAEHWLSSEIIQSPSGSSYTSEGSEKSESFEDSGRSDEEDFKDGAFSKEGGSETPHVRRSTKVSMAPIRYSPSANYLLMIKNGEPESYSKALSSKESKHRVDYNEIFSLVVKMATLRHLHDTTRGFSVSLDRRKPRMQVEEKFVQIKASTETMIKKLKRQLSQEFEMKDLGIEKQILGMSIIRDKTKGTLRLSKEKYIGKVLEKFNMKDAEARLVGSVMHAMVCTRPYISHTMGVVSRFMSNLDKEHWEVGKWLLRYLKGTSKAALCFSRKKVVLEGFTDSE</sequence>
<accession>A0A699J8K6</accession>
<evidence type="ECO:0000256" key="1">
    <source>
        <dbReference type="SAM" id="MobiDB-lite"/>
    </source>
</evidence>
<dbReference type="PANTHER" id="PTHR11439">
    <property type="entry name" value="GAG-POL-RELATED RETROTRANSPOSON"/>
    <property type="match status" value="1"/>
</dbReference>
<dbReference type="EMBL" id="BKCJ010381158">
    <property type="protein sequence ID" value="GFA17857.1"/>
    <property type="molecule type" value="Genomic_DNA"/>
</dbReference>
<evidence type="ECO:0000313" key="4">
    <source>
        <dbReference type="EMBL" id="GFA17857.1"/>
    </source>
</evidence>
<gene>
    <name evidence="4" type="ORF">Tci_589829</name>
</gene>
<evidence type="ECO:0000259" key="3">
    <source>
        <dbReference type="Pfam" id="PF22936"/>
    </source>
</evidence>
<dbReference type="InterPro" id="IPR013103">
    <property type="entry name" value="RVT_2"/>
</dbReference>
<feature type="compositionally biased region" description="Low complexity" evidence="1">
    <location>
        <begin position="227"/>
        <end position="236"/>
    </location>
</feature>
<organism evidence="4">
    <name type="scientific">Tanacetum cinerariifolium</name>
    <name type="common">Dalmatian daisy</name>
    <name type="synonym">Chrysanthemum cinerariifolium</name>
    <dbReference type="NCBI Taxonomy" id="118510"/>
    <lineage>
        <taxon>Eukaryota</taxon>
        <taxon>Viridiplantae</taxon>
        <taxon>Streptophyta</taxon>
        <taxon>Embryophyta</taxon>
        <taxon>Tracheophyta</taxon>
        <taxon>Spermatophyta</taxon>
        <taxon>Magnoliopsida</taxon>
        <taxon>eudicotyledons</taxon>
        <taxon>Gunneridae</taxon>
        <taxon>Pentapetalae</taxon>
        <taxon>asterids</taxon>
        <taxon>campanulids</taxon>
        <taxon>Asterales</taxon>
        <taxon>Asteraceae</taxon>
        <taxon>Asteroideae</taxon>
        <taxon>Anthemideae</taxon>
        <taxon>Anthemidinae</taxon>
        <taxon>Tanacetum</taxon>
    </lineage>
</organism>
<feature type="domain" description="Retrovirus-related Pol polyprotein from transposon TNT 1-94-like beta-barrel" evidence="3">
    <location>
        <begin position="1"/>
        <end position="78"/>
    </location>
</feature>
<dbReference type="Pfam" id="PF22936">
    <property type="entry name" value="Pol_BBD"/>
    <property type="match status" value="1"/>
</dbReference>
<feature type="compositionally biased region" description="Basic and acidic residues" evidence="1">
    <location>
        <begin position="237"/>
        <end position="260"/>
    </location>
</feature>
<feature type="region of interest" description="Disordered" evidence="1">
    <location>
        <begin position="227"/>
        <end position="277"/>
    </location>
</feature>
<dbReference type="Pfam" id="PF07727">
    <property type="entry name" value="RVT_2"/>
    <property type="match status" value="1"/>
</dbReference>
<dbReference type="PANTHER" id="PTHR11439:SF467">
    <property type="entry name" value="INTEGRASE CATALYTIC DOMAIN-CONTAINING PROTEIN"/>
    <property type="match status" value="1"/>
</dbReference>
<evidence type="ECO:0000259" key="2">
    <source>
        <dbReference type="Pfam" id="PF07727"/>
    </source>
</evidence>
<dbReference type="InterPro" id="IPR054722">
    <property type="entry name" value="PolX-like_BBD"/>
</dbReference>